<evidence type="ECO:0000313" key="10">
    <source>
        <dbReference type="Proteomes" id="UP000034291"/>
    </source>
</evidence>
<comment type="function">
    <text evidence="1 8">Involved in the import of GDP-mannose from the cytoplasm into the Golgi lumen.</text>
</comment>
<feature type="transmembrane region" description="Helical" evidence="8">
    <location>
        <begin position="500"/>
        <end position="521"/>
    </location>
</feature>
<dbReference type="OrthoDB" id="47375at2759"/>
<comment type="similarity">
    <text evidence="2 8">Belongs to the TPT transporter family. SLC35D subfamily.</text>
</comment>
<evidence type="ECO:0000256" key="5">
    <source>
        <dbReference type="ARBA" id="ARBA00022824"/>
    </source>
</evidence>
<proteinExistence type="inferred from homology"/>
<feature type="transmembrane region" description="Helical" evidence="8">
    <location>
        <begin position="626"/>
        <end position="644"/>
    </location>
</feature>
<evidence type="ECO:0000256" key="2">
    <source>
        <dbReference type="ARBA" id="ARBA00010425"/>
    </source>
</evidence>
<keyword evidence="8" id="KW-0333">Golgi apparatus</keyword>
<name>A0A0F8WXU8_9EURO</name>
<dbReference type="InterPro" id="IPR050186">
    <property type="entry name" value="TPT_transporter"/>
</dbReference>
<dbReference type="GO" id="GO:0005789">
    <property type="term" value="C:endoplasmic reticulum membrane"/>
    <property type="evidence" value="ECO:0007669"/>
    <property type="project" value="UniProtKB-SubCell"/>
</dbReference>
<feature type="transmembrane region" description="Helical" evidence="8">
    <location>
        <begin position="414"/>
        <end position="432"/>
    </location>
</feature>
<keyword evidence="8" id="KW-0813">Transport</keyword>
<dbReference type="AlphaFoldDB" id="A0A0F8WXU8"/>
<protein>
    <recommendedName>
        <fullName evidence="8">GDP-mannose transporter</fullName>
        <shortName evidence="8">GMT</shortName>
    </recommendedName>
</protein>
<keyword evidence="8" id="KW-0762">Sugar transport</keyword>
<feature type="transmembrane region" description="Helical" evidence="8">
    <location>
        <begin position="9"/>
        <end position="27"/>
    </location>
</feature>
<evidence type="ECO:0000256" key="3">
    <source>
        <dbReference type="ARBA" id="ARBA00011182"/>
    </source>
</evidence>
<evidence type="ECO:0000256" key="8">
    <source>
        <dbReference type="RuleBase" id="RU367097"/>
    </source>
</evidence>
<dbReference type="GO" id="GO:0030659">
    <property type="term" value="C:cytoplasmic vesicle membrane"/>
    <property type="evidence" value="ECO:0007669"/>
    <property type="project" value="UniProtKB-SubCell"/>
</dbReference>
<evidence type="ECO:0000256" key="4">
    <source>
        <dbReference type="ARBA" id="ARBA00022692"/>
    </source>
</evidence>
<keyword evidence="6 8" id="KW-1133">Transmembrane helix</keyword>
<keyword evidence="8" id="KW-0968">Cytoplasmic vesicle</keyword>
<keyword evidence="10" id="KW-1185">Reference proteome</keyword>
<reference evidence="9 10" key="1">
    <citation type="submission" date="2015-02" db="EMBL/GenBank/DDBJ databases">
        <title>Draft Genome Sequences of Two Closely-Related Aflatoxigenic Aspergillus Species Obtained from the Cote d'Ivoire.</title>
        <authorList>
            <person name="Moore G.G."/>
            <person name="Beltz S.B."/>
            <person name="Mack B.M."/>
        </authorList>
    </citation>
    <scope>NUCLEOTIDE SEQUENCE [LARGE SCALE GENOMIC DNA]</scope>
    <source>
        <strain evidence="9 10">SRRC1468</strain>
    </source>
</reference>
<organism evidence="9 10">
    <name type="scientific">Aspergillus rambellii</name>
    <dbReference type="NCBI Taxonomy" id="308745"/>
    <lineage>
        <taxon>Eukaryota</taxon>
        <taxon>Fungi</taxon>
        <taxon>Dikarya</taxon>
        <taxon>Ascomycota</taxon>
        <taxon>Pezizomycotina</taxon>
        <taxon>Eurotiomycetes</taxon>
        <taxon>Eurotiomycetidae</taxon>
        <taxon>Eurotiales</taxon>
        <taxon>Aspergillaceae</taxon>
        <taxon>Aspergillus</taxon>
        <taxon>Aspergillus subgen. Nidulantes</taxon>
    </lineage>
</organism>
<evidence type="ECO:0000313" key="9">
    <source>
        <dbReference type="EMBL" id="KKK16157.1"/>
    </source>
</evidence>
<dbReference type="EMBL" id="JZBS01003086">
    <property type="protein sequence ID" value="KKK16157.1"/>
    <property type="molecule type" value="Genomic_DNA"/>
</dbReference>
<dbReference type="GO" id="GO:0000139">
    <property type="term" value="C:Golgi membrane"/>
    <property type="evidence" value="ECO:0007669"/>
    <property type="project" value="UniProtKB-SubCell"/>
</dbReference>
<keyword evidence="7 8" id="KW-0472">Membrane</keyword>
<accession>A0A0F8WXU8</accession>
<keyword evidence="5 8" id="KW-0256">Endoplasmic reticulum</keyword>
<feature type="transmembrane region" description="Helical" evidence="8">
    <location>
        <begin position="563"/>
        <end position="585"/>
    </location>
</feature>
<evidence type="ECO:0000256" key="7">
    <source>
        <dbReference type="ARBA" id="ARBA00023136"/>
    </source>
</evidence>
<gene>
    <name evidence="9" type="ORF">ARAM_006881</name>
</gene>
<comment type="caution">
    <text evidence="9">The sequence shown here is derived from an EMBL/GenBank/DDBJ whole genome shotgun (WGS) entry which is preliminary data.</text>
</comment>
<evidence type="ECO:0000256" key="6">
    <source>
        <dbReference type="ARBA" id="ARBA00022989"/>
    </source>
</evidence>
<feature type="transmembrane region" description="Helical" evidence="8">
    <location>
        <begin position="475"/>
        <end position="494"/>
    </location>
</feature>
<comment type="subunit">
    <text evidence="3 8">Homooligomer.</text>
</comment>
<feature type="transmembrane region" description="Helical" evidence="8">
    <location>
        <begin position="592"/>
        <end position="614"/>
    </location>
</feature>
<feature type="transmembrane region" description="Helical" evidence="8">
    <location>
        <begin position="533"/>
        <end position="551"/>
    </location>
</feature>
<sequence>MITRWNTRLIKAAVGVFCICVGVAVLFNKQDGYQSTRGLIHAGRTRLENTVFDHIGNETLGFEHVYAIGLKERTDKHDFLTLAASISGINVDWLDGPNVPYTAVLCWRAHMNALRSVVENRYATALIMEDDADWDVSVRLQLREFARGVRKLTNNEKAPRKTPYGTNWDLLWVGGCATTQERNTTELYVIPDDPTTISVDRRGPWDDKIGPTDSWKSKHPEYSIDSTRFVYRAGSGCCMYGYAVTYEGARKILAALSLDWSVEVDTSLSDLCGGWSGREQIRCYGVYPNIISTFKPAGPASRSSDIQNYTSSEYREAESWNIMYSTRMNLNRLLAGEETHVRYCGDGCPTTAMIYPPSTSERHDEESNLINSSSSLAAADVEDASVEKQDYEYDYKEKPLEEVNEESPSRNNRFLLWTALNIVSTVGIVFTNKSIMSDISFRNRQISLAAYHFSITGATLWIASRRCFGVFVPKGISVIQIIPIAAAMCIQVVLQNLSLAYSSVMFHQLARLLLTPTVALLNYMCYRAKIPRAAMLPLALLCVGVGVVTYYDSLPTADNGSTTSAWGVVFALAGSGVFACIVNLSQFYIVDAAGAVSGAVVGQLKTCIIVGLGWASSNHVVPRPSVVGIVMALIGMGMYMNIILKTQNR</sequence>
<dbReference type="Proteomes" id="UP000034291">
    <property type="component" value="Unassembled WGS sequence"/>
</dbReference>
<evidence type="ECO:0000256" key="1">
    <source>
        <dbReference type="ARBA" id="ARBA00003420"/>
    </source>
</evidence>
<dbReference type="PANTHER" id="PTHR11132">
    <property type="entry name" value="SOLUTE CARRIER FAMILY 35"/>
    <property type="match status" value="1"/>
</dbReference>
<comment type="subcellular location">
    <subcellularLocation>
        <location evidence="8">Golgi apparatus membrane</location>
        <topology evidence="8">Multi-pass membrane protein</topology>
    </subcellularLocation>
    <subcellularLocation>
        <location evidence="8">Cytoplasmic vesicle membrane</location>
        <topology evidence="8">Multi-pass membrane protein</topology>
    </subcellularLocation>
    <subcellularLocation>
        <location evidence="8">Endoplasmic reticulum membrane</location>
        <topology evidence="8">Multi-pass membrane protein</topology>
    </subcellularLocation>
</comment>
<keyword evidence="4 8" id="KW-0812">Transmembrane</keyword>